<dbReference type="Gene3D" id="3.40.50.12780">
    <property type="entry name" value="N-terminal domain of ligase-like"/>
    <property type="match status" value="1"/>
</dbReference>
<evidence type="ECO:0000256" key="1">
    <source>
        <dbReference type="ARBA" id="ARBA00006432"/>
    </source>
</evidence>
<dbReference type="Proteomes" id="UP000030300">
    <property type="component" value="Chromosome"/>
</dbReference>
<dbReference type="NCBIfam" id="NF004837">
    <property type="entry name" value="PRK06187.1"/>
    <property type="match status" value="1"/>
</dbReference>
<dbReference type="PROSITE" id="PS00455">
    <property type="entry name" value="AMP_BINDING"/>
    <property type="match status" value="1"/>
</dbReference>
<dbReference type="AlphaFoldDB" id="A0A0C5XA96"/>
<sequence length="541" mass="58832">MTEPENPAPATRAWPPATPPEPTYVDDRLNYWAEATPDAEAMTYLGRTWTWKEWHDRVHRAAGGLRDLGVARGDVVSFLDKNHPACVEISLAAGSIGAANAIINWRSAGDEIDYAVNDSGAKVLFVGRELMPTITAIRDRLPNVEKIIEVTPDGGEDDEYEQFLAASTACADGPDVLEDDVCLVMYSSGTTGRPKGVMLTHRNMVQHTINAHDGWGFEPGDKSMVAMPLFHVGGSSYVLFGIHDGIPSVMTREPDAASLAGAILAGANRTFLVPAVLAQVLQAGPDAVQLFGLLKTYTYGAAPMPPPLLRAAMKAWPDTDFIQVYGLTEVAGVATHLMPEDHRTAEADGHPERLVSAGKPVPGCEVRIVDPATLSDVGTGEHGEIWLKTPQLMKGFLNKPEATAEVITDDGWFRTGDMGHVDDDGFVFVSDRLKDMIITGGENVYSPEVERVLSEHPAVLEVAVIGVPDERWGESVKGVVALKEGSDASEVELIEWTRERLAHFKAPKSVDIIPALPRNPTGKILKRELRKPYWDSQERQV</sequence>
<dbReference type="Gene3D" id="3.30.300.30">
    <property type="match status" value="1"/>
</dbReference>
<evidence type="ECO:0000313" key="3">
    <source>
        <dbReference type="EMBL" id="AJR18180.1"/>
    </source>
</evidence>
<dbReference type="InterPro" id="IPR000873">
    <property type="entry name" value="AMP-dep_synth/lig_dom"/>
</dbReference>
<dbReference type="CDD" id="cd17631">
    <property type="entry name" value="FACL_FadD13-like"/>
    <property type="match status" value="1"/>
</dbReference>
<dbReference type="EMBL" id="CP009896">
    <property type="protein sequence ID" value="AJR18180.1"/>
    <property type="molecule type" value="Genomic_DNA"/>
</dbReference>
<dbReference type="EC" id="6.2.1.3" evidence="3"/>
<gene>
    <name evidence="3" type="ORF">KR76_06560</name>
</gene>
<protein>
    <submittedName>
        <fullName evidence="3">Long-chain-fatty-acid--CoA ligase</fullName>
        <ecNumber evidence="3">6.2.1.3</ecNumber>
    </submittedName>
</protein>
<reference evidence="3 4" key="1">
    <citation type="journal article" date="2015" name="Genome Announc.">
        <title>Complete Genome Sequence of Steroid-Transforming Nocardioides simplex VKM Ac-2033D.</title>
        <authorList>
            <person name="Shtratnikova V.Y."/>
            <person name="Schelkunov M.I."/>
            <person name="Pekov Y.A."/>
            <person name="Fokina V.V."/>
            <person name="Logacheva M.D."/>
            <person name="Sokolov S.L."/>
            <person name="Bragin E.Y."/>
            <person name="Ashapkin V.V."/>
            <person name="Donova M.V."/>
        </authorList>
    </citation>
    <scope>NUCLEOTIDE SEQUENCE [LARGE SCALE GENOMIC DNA]</scope>
    <source>
        <strain evidence="3 4">VKM Ac-2033D</strain>
    </source>
</reference>
<accession>A0A0C5XA96</accession>
<comment type="similarity">
    <text evidence="1">Belongs to the ATP-dependent AMP-binding enzyme family.</text>
</comment>
<dbReference type="PANTHER" id="PTHR24096">
    <property type="entry name" value="LONG-CHAIN-FATTY-ACID--COA LIGASE"/>
    <property type="match status" value="1"/>
</dbReference>
<name>A0A0C5XA96_NOCSI</name>
<dbReference type="Pfam" id="PF00501">
    <property type="entry name" value="AMP-binding"/>
    <property type="match status" value="1"/>
</dbReference>
<evidence type="ECO:0000256" key="2">
    <source>
        <dbReference type="ARBA" id="ARBA00022598"/>
    </source>
</evidence>
<dbReference type="RefSeq" id="WP_052138309.1">
    <property type="nucleotide sequence ID" value="NZ_BJMC01000001.1"/>
</dbReference>
<proteinExistence type="inferred from homology"/>
<dbReference type="GO" id="GO:0004467">
    <property type="term" value="F:long-chain fatty acid-CoA ligase activity"/>
    <property type="evidence" value="ECO:0007669"/>
    <property type="project" value="UniProtKB-EC"/>
</dbReference>
<dbReference type="InterPro" id="IPR045851">
    <property type="entry name" value="AMP-bd_C_sf"/>
</dbReference>
<organism evidence="3 4">
    <name type="scientific">Nocardioides simplex</name>
    <name type="common">Arthrobacter simplex</name>
    <dbReference type="NCBI Taxonomy" id="2045"/>
    <lineage>
        <taxon>Bacteria</taxon>
        <taxon>Bacillati</taxon>
        <taxon>Actinomycetota</taxon>
        <taxon>Actinomycetes</taxon>
        <taxon>Propionibacteriales</taxon>
        <taxon>Nocardioidaceae</taxon>
        <taxon>Pimelobacter</taxon>
    </lineage>
</organism>
<dbReference type="InterPro" id="IPR020845">
    <property type="entry name" value="AMP-binding_CS"/>
</dbReference>
<dbReference type="InterPro" id="IPR025110">
    <property type="entry name" value="AMP-bd_C"/>
</dbReference>
<evidence type="ECO:0000313" key="4">
    <source>
        <dbReference type="Proteomes" id="UP000030300"/>
    </source>
</evidence>
<dbReference type="FunFam" id="3.30.300.30:FF:000008">
    <property type="entry name" value="2,3-dihydroxybenzoate-AMP ligase"/>
    <property type="match status" value="1"/>
</dbReference>
<dbReference type="Pfam" id="PF13193">
    <property type="entry name" value="AMP-binding_C"/>
    <property type="match status" value="1"/>
</dbReference>
<keyword evidence="4" id="KW-1185">Reference proteome</keyword>
<dbReference type="PANTHER" id="PTHR24096:SF267">
    <property type="entry name" value="MALONATE--COA LIGASE ACSF3, MITOCHONDRIAL"/>
    <property type="match status" value="1"/>
</dbReference>
<keyword evidence="2 3" id="KW-0436">Ligase</keyword>
<dbReference type="SUPFAM" id="SSF56801">
    <property type="entry name" value="Acetyl-CoA synthetase-like"/>
    <property type="match status" value="1"/>
</dbReference>
<dbReference type="OrthoDB" id="9803968at2"/>
<dbReference type="KEGG" id="psim:KR76_06560"/>
<dbReference type="STRING" id="2045.KR76_06560"/>
<dbReference type="GeneID" id="96608600"/>
<dbReference type="InterPro" id="IPR042099">
    <property type="entry name" value="ANL_N_sf"/>
</dbReference>
<dbReference type="HOGENOM" id="CLU_000022_59_7_11"/>